<evidence type="ECO:0000313" key="7">
    <source>
        <dbReference type="EMBL" id="KAE9296098.1"/>
    </source>
</evidence>
<organism evidence="1 8">
    <name type="scientific">Phytophthora fragariae</name>
    <dbReference type="NCBI Taxonomy" id="53985"/>
    <lineage>
        <taxon>Eukaryota</taxon>
        <taxon>Sar</taxon>
        <taxon>Stramenopiles</taxon>
        <taxon>Oomycota</taxon>
        <taxon>Peronosporomycetes</taxon>
        <taxon>Peronosporales</taxon>
        <taxon>Peronosporaceae</taxon>
        <taxon>Phytophthora</taxon>
    </lineage>
</organism>
<evidence type="ECO:0000313" key="1">
    <source>
        <dbReference type="EMBL" id="KAE8931056.1"/>
    </source>
</evidence>
<reference evidence="8 9" key="1">
    <citation type="submission" date="2018-08" db="EMBL/GenBank/DDBJ databases">
        <title>Genomic investigation of the strawberry pathogen Phytophthora fragariae indicates pathogenicity is determined by transcriptional variation in three key races.</title>
        <authorList>
            <person name="Adams T.M."/>
            <person name="Armitage A.D."/>
            <person name="Sobczyk M.K."/>
            <person name="Bates H.J."/>
            <person name="Dunwell J.M."/>
            <person name="Nellist C.F."/>
            <person name="Harrison R.J."/>
        </authorList>
    </citation>
    <scope>NUCLEOTIDE SEQUENCE [LARGE SCALE GENOMIC DNA]</scope>
    <source>
        <strain evidence="7 9">A4</strain>
        <strain evidence="6 10">BC-1</strain>
        <strain evidence="5 13">BC-23</strain>
        <strain evidence="4 11">NOV-5</strain>
        <strain evidence="2 12">NOV-71</strain>
        <strain evidence="1 8">NOV-9</strain>
        <strain evidence="3 14">ONT-3</strain>
    </source>
</reference>
<evidence type="ECO:0000313" key="9">
    <source>
        <dbReference type="Proteomes" id="UP000437068"/>
    </source>
</evidence>
<dbReference type="Proteomes" id="UP000440732">
    <property type="component" value="Unassembled WGS sequence"/>
</dbReference>
<accession>A0A6A3EFM9</accession>
<dbReference type="EMBL" id="QXGD01001280">
    <property type="protein sequence ID" value="KAE9209905.1"/>
    <property type="molecule type" value="Genomic_DNA"/>
</dbReference>
<evidence type="ECO:0000313" key="12">
    <source>
        <dbReference type="Proteomes" id="UP000441208"/>
    </source>
</evidence>
<comment type="caution">
    <text evidence="1">The sequence shown here is derived from an EMBL/GenBank/DDBJ whole genome shotgun (WGS) entry which is preliminary data.</text>
</comment>
<evidence type="ECO:0000313" key="10">
    <source>
        <dbReference type="Proteomes" id="UP000440367"/>
    </source>
</evidence>
<gene>
    <name evidence="7" type="ORF">PF001_g17019</name>
    <name evidence="6" type="ORF">PF002_g18972</name>
    <name evidence="5" type="ORF">PF004_g16721</name>
    <name evidence="4" type="ORF">PF006_g16548</name>
    <name evidence="2" type="ORF">PF007_g17773</name>
    <name evidence="1" type="ORF">PF009_g18872</name>
    <name evidence="3" type="ORF">PF010_g17023</name>
</gene>
<dbReference type="Proteomes" id="UP000476176">
    <property type="component" value="Unassembled WGS sequence"/>
</dbReference>
<evidence type="ECO:0000313" key="8">
    <source>
        <dbReference type="Proteomes" id="UP000429523"/>
    </source>
</evidence>
<dbReference type="EMBL" id="QXGE01001206">
    <property type="protein sequence ID" value="KAE9296098.1"/>
    <property type="molecule type" value="Genomic_DNA"/>
</dbReference>
<evidence type="ECO:0000313" key="13">
    <source>
        <dbReference type="Proteomes" id="UP000476176"/>
    </source>
</evidence>
<proteinExistence type="predicted"/>
<dbReference type="Proteomes" id="UP000429523">
    <property type="component" value="Unassembled WGS sequence"/>
</dbReference>
<dbReference type="EMBL" id="QXFZ01001226">
    <property type="protein sequence ID" value="KAE9094398.1"/>
    <property type="molecule type" value="Genomic_DNA"/>
</dbReference>
<evidence type="ECO:0000313" key="6">
    <source>
        <dbReference type="EMBL" id="KAE9209905.1"/>
    </source>
</evidence>
<name>A0A6A3EFM9_9STRA</name>
<sequence>MVPSYFYLRPGAFDVISFAYGKVDETLTRGARVKPASYVVDAG</sequence>
<dbReference type="EMBL" id="QXFX01001202">
    <property type="protein sequence ID" value="KAE9094629.1"/>
    <property type="molecule type" value="Genomic_DNA"/>
</dbReference>
<protein>
    <submittedName>
        <fullName evidence="1">Uncharacterized protein</fullName>
    </submittedName>
</protein>
<dbReference type="Proteomes" id="UP000441208">
    <property type="component" value="Unassembled WGS sequence"/>
</dbReference>
<dbReference type="Proteomes" id="UP000437068">
    <property type="component" value="Unassembled WGS sequence"/>
</dbReference>
<evidence type="ECO:0000313" key="11">
    <source>
        <dbReference type="Proteomes" id="UP000440732"/>
    </source>
</evidence>
<dbReference type="Proteomes" id="UP000488956">
    <property type="component" value="Unassembled WGS sequence"/>
</dbReference>
<evidence type="ECO:0000313" key="5">
    <source>
        <dbReference type="EMBL" id="KAE9208592.1"/>
    </source>
</evidence>
<evidence type="ECO:0000313" key="3">
    <source>
        <dbReference type="EMBL" id="KAE9094629.1"/>
    </source>
</evidence>
<evidence type="ECO:0000313" key="4">
    <source>
        <dbReference type="EMBL" id="KAE9127254.1"/>
    </source>
</evidence>
<dbReference type="EMBL" id="QXGC01001204">
    <property type="protein sequence ID" value="KAE9208592.1"/>
    <property type="molecule type" value="Genomic_DNA"/>
</dbReference>
<dbReference type="AlphaFoldDB" id="A0A6A3EFM9"/>
<evidence type="ECO:0000313" key="14">
    <source>
        <dbReference type="Proteomes" id="UP000488956"/>
    </source>
</evidence>
<dbReference type="EMBL" id="QXGF01001292">
    <property type="protein sequence ID" value="KAE8931056.1"/>
    <property type="molecule type" value="Genomic_DNA"/>
</dbReference>
<evidence type="ECO:0000313" key="2">
    <source>
        <dbReference type="EMBL" id="KAE9094398.1"/>
    </source>
</evidence>
<dbReference type="EMBL" id="QXGA01001158">
    <property type="protein sequence ID" value="KAE9127254.1"/>
    <property type="molecule type" value="Genomic_DNA"/>
</dbReference>
<dbReference type="Proteomes" id="UP000440367">
    <property type="component" value="Unassembled WGS sequence"/>
</dbReference>